<dbReference type="EMBL" id="KZ819666">
    <property type="protein sequence ID" value="PWN27976.1"/>
    <property type="molecule type" value="Genomic_DNA"/>
</dbReference>
<organism evidence="3 4">
    <name type="scientific">Jaminaea rosea</name>
    <dbReference type="NCBI Taxonomy" id="1569628"/>
    <lineage>
        <taxon>Eukaryota</taxon>
        <taxon>Fungi</taxon>
        <taxon>Dikarya</taxon>
        <taxon>Basidiomycota</taxon>
        <taxon>Ustilaginomycotina</taxon>
        <taxon>Exobasidiomycetes</taxon>
        <taxon>Microstromatales</taxon>
        <taxon>Microstromatales incertae sedis</taxon>
        <taxon>Jaminaea</taxon>
    </lineage>
</organism>
<dbReference type="InterPro" id="IPR014752">
    <property type="entry name" value="Arrestin-like_C"/>
</dbReference>
<feature type="compositionally biased region" description="Basic and acidic residues" evidence="1">
    <location>
        <begin position="703"/>
        <end position="720"/>
    </location>
</feature>
<dbReference type="GeneID" id="37027803"/>
<feature type="region of interest" description="Disordered" evidence="1">
    <location>
        <begin position="935"/>
        <end position="1151"/>
    </location>
</feature>
<feature type="compositionally biased region" description="Basic and acidic residues" evidence="1">
    <location>
        <begin position="861"/>
        <end position="877"/>
    </location>
</feature>
<feature type="compositionally biased region" description="Basic and acidic residues" evidence="1">
    <location>
        <begin position="811"/>
        <end position="827"/>
    </location>
</feature>
<dbReference type="InterPro" id="IPR014756">
    <property type="entry name" value="Ig_E-set"/>
</dbReference>
<reference evidence="3 4" key="1">
    <citation type="journal article" date="2018" name="Mol. Biol. Evol.">
        <title>Broad Genomic Sampling Reveals a Smut Pathogenic Ancestry of the Fungal Clade Ustilaginomycotina.</title>
        <authorList>
            <person name="Kijpornyongpan T."/>
            <person name="Mondo S.J."/>
            <person name="Barry K."/>
            <person name="Sandor L."/>
            <person name="Lee J."/>
            <person name="Lipzen A."/>
            <person name="Pangilinan J."/>
            <person name="LaButti K."/>
            <person name="Hainaut M."/>
            <person name="Henrissat B."/>
            <person name="Grigoriev I.V."/>
            <person name="Spatafora J.W."/>
            <person name="Aime M.C."/>
        </authorList>
    </citation>
    <scope>NUCLEOTIDE SEQUENCE [LARGE SCALE GENOMIC DNA]</scope>
    <source>
        <strain evidence="3 4">MCA 5214</strain>
    </source>
</reference>
<feature type="domain" description="Arrestin C-terminal-like" evidence="2">
    <location>
        <begin position="181"/>
        <end position="318"/>
    </location>
</feature>
<feature type="compositionally biased region" description="Low complexity" evidence="1">
    <location>
        <begin position="610"/>
        <end position="621"/>
    </location>
</feature>
<keyword evidence="4" id="KW-1185">Reference proteome</keyword>
<feature type="region of interest" description="Disordered" evidence="1">
    <location>
        <begin position="514"/>
        <end position="624"/>
    </location>
</feature>
<dbReference type="OrthoDB" id="4001642at2759"/>
<feature type="compositionally biased region" description="Low complexity" evidence="1">
    <location>
        <begin position="885"/>
        <end position="917"/>
    </location>
</feature>
<feature type="compositionally biased region" description="Polar residues" evidence="1">
    <location>
        <begin position="388"/>
        <end position="398"/>
    </location>
</feature>
<feature type="compositionally biased region" description="Low complexity" evidence="1">
    <location>
        <begin position="656"/>
        <end position="686"/>
    </location>
</feature>
<feature type="compositionally biased region" description="Polar residues" evidence="1">
    <location>
        <begin position="346"/>
        <end position="355"/>
    </location>
</feature>
<feature type="compositionally biased region" description="Basic and acidic residues" evidence="1">
    <location>
        <begin position="543"/>
        <end position="553"/>
    </location>
</feature>
<evidence type="ECO:0000313" key="4">
    <source>
        <dbReference type="Proteomes" id="UP000245884"/>
    </source>
</evidence>
<dbReference type="InterPro" id="IPR011022">
    <property type="entry name" value="Arrestin_C-like"/>
</dbReference>
<feature type="compositionally biased region" description="Low complexity" evidence="1">
    <location>
        <begin position="828"/>
        <end position="856"/>
    </location>
</feature>
<feature type="compositionally biased region" description="Low complexity" evidence="1">
    <location>
        <begin position="722"/>
        <end position="749"/>
    </location>
</feature>
<feature type="compositionally biased region" description="Pro residues" evidence="1">
    <location>
        <begin position="1128"/>
        <end position="1138"/>
    </location>
</feature>
<protein>
    <recommendedName>
        <fullName evidence="2">Arrestin C-terminal-like domain-containing protein</fullName>
    </recommendedName>
</protein>
<dbReference type="GO" id="GO:0000935">
    <property type="term" value="C:division septum"/>
    <property type="evidence" value="ECO:0007669"/>
    <property type="project" value="TreeGrafter"/>
</dbReference>
<accession>A0A316URQ9</accession>
<dbReference type="Proteomes" id="UP000245884">
    <property type="component" value="Unassembled WGS sequence"/>
</dbReference>
<evidence type="ECO:0000313" key="3">
    <source>
        <dbReference type="EMBL" id="PWN27976.1"/>
    </source>
</evidence>
<dbReference type="GO" id="GO:0000917">
    <property type="term" value="P:division septum assembly"/>
    <property type="evidence" value="ECO:0007669"/>
    <property type="project" value="TreeGrafter"/>
</dbReference>
<feature type="compositionally biased region" description="Basic and acidic residues" evidence="1">
    <location>
        <begin position="565"/>
        <end position="590"/>
    </location>
</feature>
<name>A0A316URQ9_9BASI</name>
<proteinExistence type="predicted"/>
<evidence type="ECO:0000259" key="2">
    <source>
        <dbReference type="SMART" id="SM01017"/>
    </source>
</evidence>
<feature type="region of interest" description="Disordered" evidence="1">
    <location>
        <begin position="638"/>
        <end position="921"/>
    </location>
</feature>
<feature type="compositionally biased region" description="Low complexity" evidence="1">
    <location>
        <begin position="525"/>
        <end position="535"/>
    </location>
</feature>
<gene>
    <name evidence="3" type="ORF">BDZ90DRAFT_231751</name>
</gene>
<dbReference type="SUPFAM" id="SSF81296">
    <property type="entry name" value="E set domains"/>
    <property type="match status" value="1"/>
</dbReference>
<dbReference type="PANTHER" id="PTHR36419">
    <property type="entry name" value="ARRESTIN FAMILY PROTEIN 1"/>
    <property type="match status" value="1"/>
</dbReference>
<feature type="compositionally biased region" description="Basic and acidic residues" evidence="1">
    <location>
        <begin position="754"/>
        <end position="771"/>
    </location>
</feature>
<dbReference type="PANTHER" id="PTHR36419:SF1">
    <property type="entry name" value="RHO1 GEF LOCALIZING PROTEIN 1"/>
    <property type="match status" value="1"/>
</dbReference>
<feature type="region of interest" description="Disordered" evidence="1">
    <location>
        <begin position="346"/>
        <end position="427"/>
    </location>
</feature>
<dbReference type="InterPro" id="IPR053060">
    <property type="entry name" value="Cytokinesis_Signaling_Reg"/>
</dbReference>
<dbReference type="Gene3D" id="2.60.40.640">
    <property type="match status" value="1"/>
</dbReference>
<evidence type="ECO:0000256" key="1">
    <source>
        <dbReference type="SAM" id="MobiDB-lite"/>
    </source>
</evidence>
<dbReference type="STRING" id="1569628.A0A316URQ9"/>
<feature type="compositionally biased region" description="Low complexity" evidence="1">
    <location>
        <begin position="591"/>
        <end position="602"/>
    </location>
</feature>
<dbReference type="RefSeq" id="XP_025362588.1">
    <property type="nucleotide sequence ID" value="XM_025505980.1"/>
</dbReference>
<feature type="compositionally biased region" description="Low complexity" evidence="1">
    <location>
        <begin position="796"/>
        <end position="806"/>
    </location>
</feature>
<dbReference type="AlphaFoldDB" id="A0A316URQ9"/>
<feature type="compositionally biased region" description="Low complexity" evidence="1">
    <location>
        <begin position="1048"/>
        <end position="1065"/>
    </location>
</feature>
<sequence>MSSSQAKLTLRAPPHRQFITGWPGIPAGQGRPAAHIAGEVEVRLGGKGLKASWLRIELRKLEMTPSGENWGELIGKGPIEVWKAEGNAETDAEGRWDLIQTEDFPFKILIPEGLPPTARLDKQIGISYEMVTSLCVKAKKGLLRKEDTSSIIQSTHPISIEKHELHSTWPIYSVADDHELMANQVIARVYRKQTCFGPGDKAEIRVILTSKNVSPVKIKSIAFSIRETVTFKGNKRQSRMMGGATKTGNQRTDSIVQKAQSLGIKLYKGDVKTYDIALTIPKTHSLMTIQTAKHIEVAYTMRVYVDTKQPIIIDHLPMTITNVPRATSATVVPEIGFVPGLSAPISSKQSQSYGESIQRPMSAGAGGSAPRRTPTQSTGSTVKPGPQRSLSFLSSAPSHRSGDSGYGYGGPSAANLGRRDTMMTTASGPGMAGRGVPGQIFSWQQQGDQVFTTAFGQAHSGPKPAFAGPASIYEGRELAPEENRALFHHSFSTPLGQVFEGQEAVPAVNYDFHHQQEGGAGYPRTGGTSSAASSSQHLRPSRQSHDAEEDVRPVRPASSGPQSHDAAEAEKERLYQRARQQAEKNQRRAAEALAAAAAGRSAGTPTGHRTVSSPTSPTTLSNEKQVLYERARREAERYQAGYVQGATFPQDDFSSPEEVPSPGGSGNGSSSSNVATSSAVASQSSGAKPQRHSQQVTSFPSAAEEKARLYEAAKAERDAHLAGSARRSPAQASPAVGSSSSQARPQSASVYPSAHEEKQRFAAAQAERDAFLRAQQGAGGLSSSSSASAAPPPPASSNGHANSSHGFPSAEDEKRRLYDKAKAEADAAQRQSPPSFSSAAAPSASASRGSMPPGSSFPSAEEEKRRLYEQAKAEVDAHQSVGGTMMSASASNSSAASSLASPSVASAAAPMTPAVMSAEDEKTQLKRYYEAQDAVAQRMAEQQSLMDHGSSSSSAAAPPPLARPAASYASGYFNGGPSQATPPIAASSAGRSPVPASPSHHNASFDNTHDLDDSSSVISIPYRSASVLAGKQRSAPSPTSSPPPPTLPTFSFSSLQSSLPQSNGGAVSGGSNGFGSFSTLGQPGPPTPGSARSSIYAPKMAPIDWHEEEEYEDRRSATGSAGGGGGAAPPPPLPPKTPLSPAGGTMPGGFR</sequence>
<dbReference type="Pfam" id="PF02752">
    <property type="entry name" value="Arrestin_C"/>
    <property type="match status" value="1"/>
</dbReference>
<dbReference type="SMART" id="SM01017">
    <property type="entry name" value="Arrestin_C"/>
    <property type="match status" value="1"/>
</dbReference>